<feature type="transmembrane region" description="Helical" evidence="1">
    <location>
        <begin position="73"/>
        <end position="92"/>
    </location>
</feature>
<keyword evidence="1" id="KW-1133">Transmembrane helix</keyword>
<feature type="transmembrane region" description="Helical" evidence="1">
    <location>
        <begin position="98"/>
        <end position="115"/>
    </location>
</feature>
<evidence type="ECO:0000313" key="3">
    <source>
        <dbReference type="Proteomes" id="UP000178065"/>
    </source>
</evidence>
<dbReference type="Proteomes" id="UP000178065">
    <property type="component" value="Unassembled WGS sequence"/>
</dbReference>
<evidence type="ECO:0000256" key="1">
    <source>
        <dbReference type="SAM" id="Phobius"/>
    </source>
</evidence>
<protein>
    <recommendedName>
        <fullName evidence="4">MerC domain-containing protein</fullName>
    </recommendedName>
</protein>
<dbReference type="STRING" id="1802448.A2672_00800"/>
<keyword evidence="1" id="KW-0812">Transmembrane</keyword>
<dbReference type="AlphaFoldDB" id="A0A1G2QYV0"/>
<feature type="transmembrane region" description="Helical" evidence="1">
    <location>
        <begin position="46"/>
        <end position="64"/>
    </location>
</feature>
<name>A0A1G2QYV0_9BACT</name>
<organism evidence="2 3">
    <name type="scientific">Candidatus Wildermuthbacteria bacterium RIFCSPHIGHO2_01_FULL_49_22b</name>
    <dbReference type="NCBI Taxonomy" id="1802448"/>
    <lineage>
        <taxon>Bacteria</taxon>
        <taxon>Candidatus Wildermuthiibacteriota</taxon>
    </lineage>
</organism>
<feature type="transmembrane region" description="Helical" evidence="1">
    <location>
        <begin position="12"/>
        <end position="40"/>
    </location>
</feature>
<proteinExistence type="predicted"/>
<dbReference type="EMBL" id="MHTT01000016">
    <property type="protein sequence ID" value="OHA65172.1"/>
    <property type="molecule type" value="Genomic_DNA"/>
</dbReference>
<accession>A0A1G2QYV0</accession>
<evidence type="ECO:0008006" key="4">
    <source>
        <dbReference type="Google" id="ProtNLM"/>
    </source>
</evidence>
<sequence length="132" mass="14399">MKNFFKNLVTKLAPILGAGAIGVCPLCWIGSASLLTYVGLGALIPVWRWIGFGLIALGGIGFALDHRSHRNPYPLVLLILGAILLYVGRYVFASTWGAWQIWGPGAALIIVAVAYNKWLFRKPRPEQAHSLS</sequence>
<evidence type="ECO:0000313" key="2">
    <source>
        <dbReference type="EMBL" id="OHA65172.1"/>
    </source>
</evidence>
<comment type="caution">
    <text evidence="2">The sequence shown here is derived from an EMBL/GenBank/DDBJ whole genome shotgun (WGS) entry which is preliminary data.</text>
</comment>
<reference evidence="2 3" key="1">
    <citation type="journal article" date="2016" name="Nat. Commun.">
        <title>Thousands of microbial genomes shed light on interconnected biogeochemical processes in an aquifer system.</title>
        <authorList>
            <person name="Anantharaman K."/>
            <person name="Brown C.T."/>
            <person name="Hug L.A."/>
            <person name="Sharon I."/>
            <person name="Castelle C.J."/>
            <person name="Probst A.J."/>
            <person name="Thomas B.C."/>
            <person name="Singh A."/>
            <person name="Wilkins M.J."/>
            <person name="Karaoz U."/>
            <person name="Brodie E.L."/>
            <person name="Williams K.H."/>
            <person name="Hubbard S.S."/>
            <person name="Banfield J.F."/>
        </authorList>
    </citation>
    <scope>NUCLEOTIDE SEQUENCE [LARGE SCALE GENOMIC DNA]</scope>
</reference>
<gene>
    <name evidence="2" type="ORF">A2672_00800</name>
</gene>
<keyword evidence="1" id="KW-0472">Membrane</keyword>